<dbReference type="InterPro" id="IPR029058">
    <property type="entry name" value="AB_hydrolase_fold"/>
</dbReference>
<dbReference type="OrthoDB" id="6431331at2759"/>
<evidence type="ECO:0000259" key="1">
    <source>
        <dbReference type="Pfam" id="PF00561"/>
    </source>
</evidence>
<reference evidence="2 3" key="1">
    <citation type="submission" date="2019-09" db="EMBL/GenBank/DDBJ databases">
        <title>A chromosome-level genome assembly of the Chinese tupelo Nyssa sinensis.</title>
        <authorList>
            <person name="Yang X."/>
            <person name="Kang M."/>
            <person name="Yang Y."/>
            <person name="Xiong H."/>
            <person name="Wang M."/>
            <person name="Zhang Z."/>
            <person name="Wang Z."/>
            <person name="Wu H."/>
            <person name="Ma T."/>
            <person name="Liu J."/>
            <person name="Xi Z."/>
        </authorList>
    </citation>
    <scope>NUCLEOTIDE SEQUENCE [LARGE SCALE GENOMIC DNA]</scope>
    <source>
        <strain evidence="2">J267</strain>
        <tissue evidence="2">Leaf</tissue>
    </source>
</reference>
<dbReference type="SUPFAM" id="SSF53474">
    <property type="entry name" value="alpha/beta-Hydrolases"/>
    <property type="match status" value="1"/>
</dbReference>
<keyword evidence="3" id="KW-1185">Reference proteome</keyword>
<accession>A0A5J5BES5</accession>
<dbReference type="AlphaFoldDB" id="A0A5J5BES5"/>
<dbReference type="PANTHER" id="PTHR43139">
    <property type="entry name" value="SI:DKEY-122A22.2"/>
    <property type="match status" value="1"/>
</dbReference>
<dbReference type="EMBL" id="CM018035">
    <property type="protein sequence ID" value="KAA8541633.1"/>
    <property type="molecule type" value="Genomic_DNA"/>
</dbReference>
<name>A0A5J5BES5_9ASTE</name>
<dbReference type="InterPro" id="IPR000073">
    <property type="entry name" value="AB_hydrolase_1"/>
</dbReference>
<dbReference type="Pfam" id="PF00561">
    <property type="entry name" value="Abhydrolase_1"/>
    <property type="match status" value="1"/>
</dbReference>
<evidence type="ECO:0000313" key="2">
    <source>
        <dbReference type="EMBL" id="KAA8541633.1"/>
    </source>
</evidence>
<proteinExistence type="predicted"/>
<dbReference type="Proteomes" id="UP000325577">
    <property type="component" value="Linkage Group LG12"/>
</dbReference>
<dbReference type="GO" id="GO:0016787">
    <property type="term" value="F:hydrolase activity"/>
    <property type="evidence" value="ECO:0007669"/>
    <property type="project" value="UniProtKB-ARBA"/>
</dbReference>
<evidence type="ECO:0000313" key="3">
    <source>
        <dbReference type="Proteomes" id="UP000325577"/>
    </source>
</evidence>
<dbReference type="InterPro" id="IPR052370">
    <property type="entry name" value="Meta-cleavage_hydrolase"/>
</dbReference>
<dbReference type="Gene3D" id="3.40.50.1820">
    <property type="entry name" value="alpha/beta hydrolase"/>
    <property type="match status" value="1"/>
</dbReference>
<protein>
    <recommendedName>
        <fullName evidence="1">AB hydrolase-1 domain-containing protein</fullName>
    </recommendedName>
</protein>
<sequence>MAGIYPDLVEKVVIVSSGIGCTEEQKGKHLRKIRRNVLELLLPEKTDDLRLLVNLSMYKYDPLKWVPDFILRQFMDVMHKNFKKEKQELVEHLLSKNVDSDLPILTQETLLIWGDQDYVFPLSMAHQLQRRLGPKSKLEIIKDTGHAANLESPDSLNDLIKSFVLGSSEVRSVK</sequence>
<feature type="domain" description="AB hydrolase-1" evidence="1">
    <location>
        <begin position="2"/>
        <end position="153"/>
    </location>
</feature>
<dbReference type="PANTHER" id="PTHR43139:SF37">
    <property type="entry name" value="ALPHA_BETA-HYDROLASES SUPERFAMILY PROTEIN"/>
    <property type="match status" value="1"/>
</dbReference>
<gene>
    <name evidence="2" type="ORF">F0562_022785</name>
</gene>
<organism evidence="2 3">
    <name type="scientific">Nyssa sinensis</name>
    <dbReference type="NCBI Taxonomy" id="561372"/>
    <lineage>
        <taxon>Eukaryota</taxon>
        <taxon>Viridiplantae</taxon>
        <taxon>Streptophyta</taxon>
        <taxon>Embryophyta</taxon>
        <taxon>Tracheophyta</taxon>
        <taxon>Spermatophyta</taxon>
        <taxon>Magnoliopsida</taxon>
        <taxon>eudicotyledons</taxon>
        <taxon>Gunneridae</taxon>
        <taxon>Pentapetalae</taxon>
        <taxon>asterids</taxon>
        <taxon>Cornales</taxon>
        <taxon>Nyssaceae</taxon>
        <taxon>Nyssa</taxon>
    </lineage>
</organism>